<feature type="compositionally biased region" description="Acidic residues" evidence="1">
    <location>
        <begin position="68"/>
        <end position="92"/>
    </location>
</feature>
<feature type="region of interest" description="Disordered" evidence="1">
    <location>
        <begin position="1"/>
        <end position="28"/>
    </location>
</feature>
<keyword evidence="3" id="KW-1185">Reference proteome</keyword>
<dbReference type="EMBL" id="JBHSDU010000015">
    <property type="protein sequence ID" value="MFC4313089.1"/>
    <property type="molecule type" value="Genomic_DNA"/>
</dbReference>
<feature type="compositionally biased region" description="Acidic residues" evidence="1">
    <location>
        <begin position="8"/>
        <end position="27"/>
    </location>
</feature>
<dbReference type="RefSeq" id="WP_380603097.1">
    <property type="nucleotide sequence ID" value="NZ_JBHSDU010000015.1"/>
</dbReference>
<evidence type="ECO:0000313" key="2">
    <source>
        <dbReference type="EMBL" id="MFC4313089.1"/>
    </source>
</evidence>
<sequence>MTEKPESEEFDEEEDDGGAVESSEDLDVDHLIADIDKRKKNVTKAGEPAWRRLERIREERETAAQLSDFDDYEIGMDGNGADDDAASLDDEE</sequence>
<comment type="caution">
    <text evidence="2">The sequence shown here is derived from an EMBL/GenBank/DDBJ whole genome shotgun (WGS) entry which is preliminary data.</text>
</comment>
<evidence type="ECO:0000313" key="3">
    <source>
        <dbReference type="Proteomes" id="UP001595904"/>
    </source>
</evidence>
<name>A0ABV8T3W4_9GAMM</name>
<dbReference type="Proteomes" id="UP001595904">
    <property type="component" value="Unassembled WGS sequence"/>
</dbReference>
<reference evidence="3" key="1">
    <citation type="journal article" date="2019" name="Int. J. Syst. Evol. Microbiol.">
        <title>The Global Catalogue of Microorganisms (GCM) 10K type strain sequencing project: providing services to taxonomists for standard genome sequencing and annotation.</title>
        <authorList>
            <consortium name="The Broad Institute Genomics Platform"/>
            <consortium name="The Broad Institute Genome Sequencing Center for Infectious Disease"/>
            <person name="Wu L."/>
            <person name="Ma J."/>
        </authorList>
    </citation>
    <scope>NUCLEOTIDE SEQUENCE [LARGE SCALE GENOMIC DNA]</scope>
    <source>
        <strain evidence="3">CGMCC 1.10759</strain>
    </source>
</reference>
<accession>A0ABV8T3W4</accession>
<evidence type="ECO:0000256" key="1">
    <source>
        <dbReference type="SAM" id="MobiDB-lite"/>
    </source>
</evidence>
<gene>
    <name evidence="2" type="ORF">ACFPN2_28675</name>
</gene>
<evidence type="ECO:0008006" key="4">
    <source>
        <dbReference type="Google" id="ProtNLM"/>
    </source>
</evidence>
<proteinExistence type="predicted"/>
<organism evidence="2 3">
    <name type="scientific">Steroidobacter flavus</name>
    <dbReference type="NCBI Taxonomy" id="1842136"/>
    <lineage>
        <taxon>Bacteria</taxon>
        <taxon>Pseudomonadati</taxon>
        <taxon>Pseudomonadota</taxon>
        <taxon>Gammaproteobacteria</taxon>
        <taxon>Steroidobacterales</taxon>
        <taxon>Steroidobacteraceae</taxon>
        <taxon>Steroidobacter</taxon>
    </lineage>
</organism>
<protein>
    <recommendedName>
        <fullName evidence="4">DUF3545 domain-containing protein</fullName>
    </recommendedName>
</protein>
<feature type="region of interest" description="Disordered" evidence="1">
    <location>
        <begin position="60"/>
        <end position="92"/>
    </location>
</feature>